<evidence type="ECO:0000256" key="2">
    <source>
        <dbReference type="ARBA" id="ARBA00023002"/>
    </source>
</evidence>
<evidence type="ECO:0000256" key="1">
    <source>
        <dbReference type="ARBA" id="ARBA00008898"/>
    </source>
</evidence>
<dbReference type="InterPro" id="IPR029016">
    <property type="entry name" value="GAF-like_dom_sf"/>
</dbReference>
<proteinExistence type="inferred from homology"/>
<evidence type="ECO:0000313" key="5">
    <source>
        <dbReference type="Proteomes" id="UP000012015"/>
    </source>
</evidence>
<protein>
    <submittedName>
        <fullName evidence="4">Flavin reductase domain-containing protein</fullName>
    </submittedName>
</protein>
<comment type="caution">
    <text evidence="4">The sequence shown here is derived from an EMBL/GenBank/DDBJ whole genome shotgun (WGS) entry which is preliminary data.</text>
</comment>
<dbReference type="GO" id="GO:0010181">
    <property type="term" value="F:FMN binding"/>
    <property type="evidence" value="ECO:0007669"/>
    <property type="project" value="InterPro"/>
</dbReference>
<gene>
    <name evidence="4" type="ORF">ADIAG_00257</name>
</gene>
<keyword evidence="5" id="KW-1185">Reference proteome</keyword>
<dbReference type="Proteomes" id="UP000012015">
    <property type="component" value="Unassembled WGS sequence"/>
</dbReference>
<dbReference type="InterPro" id="IPR050268">
    <property type="entry name" value="NADH-dep_flavin_reductase"/>
</dbReference>
<dbReference type="Gene3D" id="2.30.110.10">
    <property type="entry name" value="Electron Transport, Fmn-binding Protein, Chain A"/>
    <property type="match status" value="1"/>
</dbReference>
<dbReference type="SMART" id="SM00903">
    <property type="entry name" value="Flavin_Reduct"/>
    <property type="match status" value="1"/>
</dbReference>
<dbReference type="EMBL" id="AOCK01000001">
    <property type="protein sequence ID" value="EMR00250.1"/>
    <property type="molecule type" value="Genomic_DNA"/>
</dbReference>
<keyword evidence="2" id="KW-0560">Oxidoreductase</keyword>
<evidence type="ECO:0000259" key="3">
    <source>
        <dbReference type="PROSITE" id="PS51078"/>
    </source>
</evidence>
<dbReference type="STRING" id="1276920.ADIAG_00257"/>
<comment type="similarity">
    <text evidence="1">Belongs to the non-flavoprotein flavin reductase family.</text>
</comment>
<dbReference type="PROSITE" id="PS51078">
    <property type="entry name" value="ICLR_ED"/>
    <property type="match status" value="1"/>
</dbReference>
<dbReference type="PANTHER" id="PTHR30466">
    <property type="entry name" value="FLAVIN REDUCTASE"/>
    <property type="match status" value="1"/>
</dbReference>
<dbReference type="Gene3D" id="3.30.450.40">
    <property type="match status" value="1"/>
</dbReference>
<dbReference type="InterPro" id="IPR014757">
    <property type="entry name" value="Tscrpt_reg_IclR_C"/>
</dbReference>
<evidence type="ECO:0000313" key="4">
    <source>
        <dbReference type="EMBL" id="EMR00250.1"/>
    </source>
</evidence>
<reference evidence="4 5" key="1">
    <citation type="journal article" date="2013" name="Genome Announc.">
        <title>Draft Genome Sequence of Arthrobacter gangotriensis Strain Lz1yT, Isolated from a Penguin Rookery Soil Sample Collected in Antarctica, near the Indian Station Dakshin Gangotri.</title>
        <authorList>
            <person name="Shivaji S."/>
            <person name="Ara S."/>
            <person name="Bandi S."/>
            <person name="Singh A."/>
            <person name="Kumar Pinnaka A."/>
        </authorList>
    </citation>
    <scope>NUCLEOTIDE SEQUENCE [LARGE SCALE GENOMIC DNA]</scope>
    <source>
        <strain evidence="4 5">Lz1y</strain>
    </source>
</reference>
<accession>M7NEN0</accession>
<dbReference type="RefSeq" id="WP_007269464.1">
    <property type="nucleotide sequence ID" value="NZ_AOCK01000001.1"/>
</dbReference>
<sequence length="397" mass="43142">MNAVSLGAQRPAVEDPMAFRNVLGHFPTGIVLITGIAEDGEPVGMIVGSFTSVSLQPPLVGFLPTVSSHTFSRLRTAKSFCVNVLAGDQEDLCRHFAGRSENKFDSVEWTPAPSGAPVLTDVVAFIDCTFESIADAGDHHIVVGAVQELQVCRPVAPLLFFQGGYGQFAPMSLHAPFETDLIAGVLLAEQGRAEMEWLASSLGAQCTAMAVVNDQMAVMVAGSGSAWDAEARLGERIPLMPPMGELCLSWENEEAIQRWLDRALPSDECSPNEYRERLRAVRKRGWSLTLKGDYRDEEVFAALREYSSGCYTPAQERHIREIISRTSSSYAPITLKDGESYEVDSLLAPVWDSAGKVRLVLRITHLPSSATAQQIIAWADQLMLTATAMSINPGARS</sequence>
<dbReference type="SUPFAM" id="SSF55781">
    <property type="entry name" value="GAF domain-like"/>
    <property type="match status" value="1"/>
</dbReference>
<dbReference type="PATRIC" id="fig|1276920.7.peg.253"/>
<name>M7NEN0_9MICC</name>
<dbReference type="SUPFAM" id="SSF50475">
    <property type="entry name" value="FMN-binding split barrel"/>
    <property type="match status" value="1"/>
</dbReference>
<dbReference type="GO" id="GO:0042602">
    <property type="term" value="F:riboflavin reductase (NADPH) activity"/>
    <property type="evidence" value="ECO:0007669"/>
    <property type="project" value="TreeGrafter"/>
</dbReference>
<dbReference type="InterPro" id="IPR012349">
    <property type="entry name" value="Split_barrel_FMN-bd"/>
</dbReference>
<organism evidence="4 5">
    <name type="scientific">Paeniglutamicibacter gangotriensis Lz1y</name>
    <dbReference type="NCBI Taxonomy" id="1276920"/>
    <lineage>
        <taxon>Bacteria</taxon>
        <taxon>Bacillati</taxon>
        <taxon>Actinomycetota</taxon>
        <taxon>Actinomycetes</taxon>
        <taxon>Micrococcales</taxon>
        <taxon>Micrococcaceae</taxon>
        <taxon>Paeniglutamicibacter</taxon>
    </lineage>
</organism>
<dbReference type="AlphaFoldDB" id="M7NEN0"/>
<dbReference type="Pfam" id="PF01613">
    <property type="entry name" value="Flavin_Reduct"/>
    <property type="match status" value="1"/>
</dbReference>
<dbReference type="PANTHER" id="PTHR30466:SF11">
    <property type="entry name" value="FLAVIN-DEPENDENT MONOOXYGENASE, REDUCTASE SUBUNIT HSAB"/>
    <property type="match status" value="1"/>
</dbReference>
<dbReference type="InterPro" id="IPR002563">
    <property type="entry name" value="Flavin_Rdtase-like_dom"/>
</dbReference>
<feature type="domain" description="IclR-ED" evidence="3">
    <location>
        <begin position="173"/>
        <end position="395"/>
    </location>
</feature>
<dbReference type="eggNOG" id="COG1853">
    <property type="taxonomic scope" value="Bacteria"/>
</dbReference>